<dbReference type="EMBL" id="KT764937">
    <property type="protein sequence ID" value="ALM87703.1"/>
    <property type="molecule type" value="Genomic_DNA"/>
</dbReference>
<proteinExistence type="predicted"/>
<organism evidence="3">
    <name type="scientific">Aspiculuris tetraptera</name>
    <dbReference type="NCBI Taxonomy" id="451377"/>
    <lineage>
        <taxon>Eukaryota</taxon>
        <taxon>Metazoa</taxon>
        <taxon>Ecdysozoa</taxon>
        <taxon>Nematoda</taxon>
        <taxon>Chromadorea</taxon>
        <taxon>Rhabditida</taxon>
        <taxon>Spirurina</taxon>
        <taxon>Oxyuridomorpha</taxon>
        <taxon>Oxyuroidea</taxon>
        <taxon>Heteroxynematidae</taxon>
        <taxon>Aspiculuris</taxon>
    </lineage>
</organism>
<feature type="transmembrane region" description="Helical" evidence="1">
    <location>
        <begin position="232"/>
        <end position="251"/>
    </location>
</feature>
<keyword evidence="1" id="KW-0812">Transmembrane</keyword>
<feature type="domain" description="Heme-copper oxidase subunit III family profile" evidence="2">
    <location>
        <begin position="1"/>
        <end position="197"/>
    </location>
</feature>
<evidence type="ECO:0000256" key="1">
    <source>
        <dbReference type="SAM" id="Phobius"/>
    </source>
</evidence>
<feature type="transmembrane region" description="Helical" evidence="1">
    <location>
        <begin position="82"/>
        <end position="102"/>
    </location>
</feature>
<keyword evidence="3" id="KW-0496">Mitochondrion</keyword>
<geneLocation type="mitochondrion" evidence="3"/>
<dbReference type="GO" id="GO:0016020">
    <property type="term" value="C:membrane"/>
    <property type="evidence" value="ECO:0007669"/>
    <property type="project" value="InterPro"/>
</dbReference>
<evidence type="ECO:0000313" key="3">
    <source>
        <dbReference type="EMBL" id="ALM87703.1"/>
    </source>
</evidence>
<evidence type="ECO:0000259" key="2">
    <source>
        <dbReference type="PROSITE" id="PS50253"/>
    </source>
</evidence>
<keyword evidence="1" id="KW-1133">Transmembrane helix</keyword>
<keyword evidence="1" id="KW-0472">Membrane</keyword>
<gene>
    <name evidence="3" type="primary">COX3</name>
</gene>
<feature type="transmembrane region" description="Helical" evidence="1">
    <location>
        <begin position="114"/>
        <end position="134"/>
    </location>
</feature>
<sequence>MEAPFFSKGAGGKKIFFPFFYSGKFNGVFFAFGGFKKTGVGFFWYSKMVSLGVLFFGGGKGGLYYVFSGYQKSFFEPGFKKGFFFLFFTKVKFFLGNFWVFFEKNCWGNFLGAPLVGVFWIFWDSLFGGLWFCYKGVFLKLGGLKIFFFGGPGFFKFFLTLFLGVFFLFIQVFEYTHLFFNMSGWLSWYNFFFFDWFSMVFMCVWVWFCCFWVCCVFFFIIILVWMIIFLSVVWFIGILLMLFGCFCICRCKCSSKM</sequence>
<protein>
    <submittedName>
        <fullName evidence="3">Cytochrome c oxidase subunit III</fullName>
    </submittedName>
</protein>
<dbReference type="AlphaFoldDB" id="A0A141HAU6"/>
<reference evidence="3" key="1">
    <citation type="journal article" date="2016" name="Gene">
        <title>Comparative analyses of the complete mitochondrial genomes of two murine pinworms Aspiculuris tetraptera and Syphacia obvelata.</title>
        <authorList>
            <person name="Wang C.-R."/>
            <person name="Lou Y."/>
            <person name="Gao J.-F."/>
            <person name="Qiu J.-H."/>
            <person name="Zhang Y."/>
            <person name="Gao Y."/>
            <person name="Chang Q.-C."/>
        </authorList>
    </citation>
    <scope>NUCLEOTIDE SEQUENCE</scope>
</reference>
<name>A0A141HAU6_9BILA</name>
<dbReference type="InterPro" id="IPR000298">
    <property type="entry name" value="Cyt_c_oxidase-like_su3"/>
</dbReference>
<feature type="transmembrane region" description="Helical" evidence="1">
    <location>
        <begin position="48"/>
        <end position="70"/>
    </location>
</feature>
<feature type="transmembrane region" description="Helical" evidence="1">
    <location>
        <begin position="15"/>
        <end position="36"/>
    </location>
</feature>
<dbReference type="GO" id="GO:0004129">
    <property type="term" value="F:cytochrome-c oxidase activity"/>
    <property type="evidence" value="ECO:0007669"/>
    <property type="project" value="InterPro"/>
</dbReference>
<dbReference type="PROSITE" id="PS50253">
    <property type="entry name" value="COX3"/>
    <property type="match status" value="1"/>
</dbReference>
<feature type="transmembrane region" description="Helical" evidence="1">
    <location>
        <begin position="146"/>
        <end position="172"/>
    </location>
</feature>
<accession>A0A141HAU6</accession>
<feature type="transmembrane region" description="Helical" evidence="1">
    <location>
        <begin position="204"/>
        <end position="226"/>
    </location>
</feature>